<sequence>MTLNSISLHSTSAEQLYSQLLFCVETQNADLLHKNIETTHSEALPSAFRMLSDHDRVAVWALLSSKSPKLAANLLDHFSDNEFLALISQLPLEVSVSLFEYLHSTDRRILISQLPHQLQSQLKRVLPQKWRNEERAALIYPENSAGGICKNEIIKIRAEATVADLNAVLEEKEQNSDHLEWRYVYLRNEKGVFLGALKLKDIFLQSPETKLKEHVDPSIPVAAPELELYSLKSILDTTLHSVIPVVNEHGFQIGVVGFKQLNEALYEQSKHQLLEQSGVFGGDEFRSMPTFTRNLRRLAFLLPSVILSYAAVSIIAAYEPIIEQIAVLAAILPLVANLSGAAGNQAVAVSIRELSMGHLSAKDWLYVIAKEVPIGLINGILIGGVLGVLTLFTHSNEHIGLPLLIGIAYAFSSVLAVMIGGALPLLLRRLNLDPAMLSSPVLTTLTDAIAFFSVLYLAQLFLL</sequence>
<evidence type="ECO:0000256" key="5">
    <source>
        <dbReference type="ARBA" id="ARBA00022842"/>
    </source>
</evidence>
<dbReference type="SUPFAM" id="SSF158791">
    <property type="entry name" value="MgtE N-terminal domain-like"/>
    <property type="match status" value="1"/>
</dbReference>
<dbReference type="GO" id="GO:0016020">
    <property type="term" value="C:membrane"/>
    <property type="evidence" value="ECO:0007669"/>
    <property type="project" value="UniProtKB-SubCell"/>
</dbReference>
<proteinExistence type="inferred from homology"/>
<keyword evidence="7 9" id="KW-0472">Membrane</keyword>
<accession>A0A2T3J0K8</accession>
<dbReference type="Gene3D" id="1.10.357.20">
    <property type="entry name" value="SLC41 divalent cation transporters, integral membrane domain"/>
    <property type="match status" value="1"/>
</dbReference>
<dbReference type="EMBL" id="PYMH01000002">
    <property type="protein sequence ID" value="PSU34624.1"/>
    <property type="molecule type" value="Genomic_DNA"/>
</dbReference>
<dbReference type="AlphaFoldDB" id="A0A2T3J0K8"/>
<dbReference type="InterPro" id="IPR006668">
    <property type="entry name" value="Mg_transptr_MgtE_intracell_dom"/>
</dbReference>
<dbReference type="SMART" id="SM00924">
    <property type="entry name" value="MgtE_N"/>
    <property type="match status" value="1"/>
</dbReference>
<dbReference type="Gene3D" id="1.25.60.10">
    <property type="entry name" value="MgtE N-terminal domain-like"/>
    <property type="match status" value="1"/>
</dbReference>
<feature type="transmembrane region" description="Helical" evidence="9">
    <location>
        <begin position="372"/>
        <end position="393"/>
    </location>
</feature>
<dbReference type="RefSeq" id="WP_107347940.1">
    <property type="nucleotide sequence ID" value="NZ_PYMH01000002.1"/>
</dbReference>
<comment type="similarity">
    <text evidence="2">Belongs to the SLC41A transporter family.</text>
</comment>
<evidence type="ECO:0000256" key="1">
    <source>
        <dbReference type="ARBA" id="ARBA00004141"/>
    </source>
</evidence>
<dbReference type="Pfam" id="PF03448">
    <property type="entry name" value="MgtE_N"/>
    <property type="match status" value="1"/>
</dbReference>
<evidence type="ECO:0000256" key="4">
    <source>
        <dbReference type="ARBA" id="ARBA00022692"/>
    </source>
</evidence>
<keyword evidence="8" id="KW-0175">Coiled coil</keyword>
<dbReference type="PANTHER" id="PTHR41394:SF5">
    <property type="entry name" value="SLC41A_MGTE INTEGRAL MEMBRANE DOMAIN-CONTAINING PROTEIN"/>
    <property type="match status" value="1"/>
</dbReference>
<feature type="domain" description="Magnesium transporter MgtE intracellular" evidence="10">
    <location>
        <begin position="39"/>
        <end position="145"/>
    </location>
</feature>
<keyword evidence="6 9" id="KW-1133">Transmembrane helix</keyword>
<feature type="transmembrane region" description="Helical" evidence="9">
    <location>
        <begin position="324"/>
        <end position="351"/>
    </location>
</feature>
<dbReference type="SUPFAM" id="SSF161093">
    <property type="entry name" value="MgtE membrane domain-like"/>
    <property type="match status" value="1"/>
</dbReference>
<organism evidence="11 12">
    <name type="scientific">Photobacterium lutimaris</name>
    <dbReference type="NCBI Taxonomy" id="388278"/>
    <lineage>
        <taxon>Bacteria</taxon>
        <taxon>Pseudomonadati</taxon>
        <taxon>Pseudomonadota</taxon>
        <taxon>Gammaproteobacteria</taxon>
        <taxon>Vibrionales</taxon>
        <taxon>Vibrionaceae</taxon>
        <taxon>Photobacterium</taxon>
    </lineage>
</organism>
<evidence type="ECO:0000256" key="3">
    <source>
        <dbReference type="ARBA" id="ARBA00022448"/>
    </source>
</evidence>
<dbReference type="Pfam" id="PF01769">
    <property type="entry name" value="MgtE"/>
    <property type="match status" value="1"/>
</dbReference>
<keyword evidence="12" id="KW-1185">Reference proteome</keyword>
<dbReference type="SUPFAM" id="SSF54631">
    <property type="entry name" value="CBS-domain pair"/>
    <property type="match status" value="1"/>
</dbReference>
<evidence type="ECO:0000313" key="11">
    <source>
        <dbReference type="EMBL" id="PSU34624.1"/>
    </source>
</evidence>
<comment type="subcellular location">
    <subcellularLocation>
        <location evidence="1">Membrane</location>
        <topology evidence="1">Multi-pass membrane protein</topology>
    </subcellularLocation>
</comment>
<comment type="caution">
    <text evidence="11">The sequence shown here is derived from an EMBL/GenBank/DDBJ whole genome shotgun (WGS) entry which is preliminary data.</text>
</comment>
<reference evidence="11 12" key="1">
    <citation type="submission" date="2018-03" db="EMBL/GenBank/DDBJ databases">
        <title>Whole genome sequencing of Histamine producing bacteria.</title>
        <authorList>
            <person name="Butler K."/>
        </authorList>
    </citation>
    <scope>NUCLEOTIDE SEQUENCE [LARGE SCALE GENOMIC DNA]</scope>
    <source>
        <strain evidence="11 12">JCM 13586</strain>
    </source>
</reference>
<evidence type="ECO:0000259" key="10">
    <source>
        <dbReference type="SMART" id="SM00924"/>
    </source>
</evidence>
<evidence type="ECO:0000256" key="2">
    <source>
        <dbReference type="ARBA" id="ARBA00009749"/>
    </source>
</evidence>
<evidence type="ECO:0000313" key="12">
    <source>
        <dbReference type="Proteomes" id="UP000241222"/>
    </source>
</evidence>
<keyword evidence="4 9" id="KW-0812">Transmembrane</keyword>
<feature type="coiled-coil region" evidence="8">
    <location>
        <begin position="155"/>
        <end position="182"/>
    </location>
</feature>
<keyword evidence="3" id="KW-0813">Transport</keyword>
<evidence type="ECO:0000256" key="7">
    <source>
        <dbReference type="ARBA" id="ARBA00023136"/>
    </source>
</evidence>
<feature type="transmembrane region" description="Helical" evidence="9">
    <location>
        <begin position="399"/>
        <end position="427"/>
    </location>
</feature>
<gene>
    <name evidence="11" type="ORF">C9I99_05870</name>
</gene>
<dbReference type="GO" id="GO:0008324">
    <property type="term" value="F:monoatomic cation transmembrane transporter activity"/>
    <property type="evidence" value="ECO:0007669"/>
    <property type="project" value="InterPro"/>
</dbReference>
<dbReference type="Proteomes" id="UP000241222">
    <property type="component" value="Unassembled WGS sequence"/>
</dbReference>
<feature type="transmembrane region" description="Helical" evidence="9">
    <location>
        <begin position="298"/>
        <end position="318"/>
    </location>
</feature>
<dbReference type="InterPro" id="IPR046342">
    <property type="entry name" value="CBS_dom_sf"/>
</dbReference>
<feature type="transmembrane region" description="Helical" evidence="9">
    <location>
        <begin position="439"/>
        <end position="462"/>
    </location>
</feature>
<dbReference type="InterPro" id="IPR038076">
    <property type="entry name" value="MgtE_N_sf"/>
</dbReference>
<dbReference type="Gene3D" id="3.10.580.10">
    <property type="entry name" value="CBS-domain"/>
    <property type="match status" value="1"/>
</dbReference>
<keyword evidence="5" id="KW-0460">Magnesium</keyword>
<dbReference type="PANTHER" id="PTHR41394">
    <property type="entry name" value="MAGNESIUM TRANSPORTER MGTE"/>
    <property type="match status" value="1"/>
</dbReference>
<evidence type="ECO:0000256" key="6">
    <source>
        <dbReference type="ARBA" id="ARBA00022989"/>
    </source>
</evidence>
<dbReference type="OrthoDB" id="9790355at2"/>
<evidence type="ECO:0000256" key="9">
    <source>
        <dbReference type="SAM" id="Phobius"/>
    </source>
</evidence>
<dbReference type="InterPro" id="IPR006667">
    <property type="entry name" value="SLC41_membr_dom"/>
</dbReference>
<evidence type="ECO:0000256" key="8">
    <source>
        <dbReference type="SAM" id="Coils"/>
    </source>
</evidence>
<name>A0A2T3J0K8_9GAMM</name>
<protein>
    <submittedName>
        <fullName evidence="11">Magnesium transporter</fullName>
    </submittedName>
</protein>
<dbReference type="InterPro" id="IPR036739">
    <property type="entry name" value="SLC41_membr_dom_sf"/>
</dbReference>